<dbReference type="InterPro" id="IPR017766">
    <property type="entry name" value="Sphingomyelinase/PLipase_C"/>
</dbReference>
<dbReference type="RefSeq" id="WP_077753566.1">
    <property type="nucleotide sequence ID" value="NZ_CP014782.1"/>
</dbReference>
<evidence type="ECO:0000313" key="6">
    <source>
        <dbReference type="Proteomes" id="UP000189545"/>
    </source>
</evidence>
<dbReference type="GO" id="GO:0005576">
    <property type="term" value="C:extracellular region"/>
    <property type="evidence" value="ECO:0007669"/>
    <property type="project" value="InterPro"/>
</dbReference>
<proteinExistence type="predicted"/>
<reference evidence="5 6" key="1">
    <citation type="submission" date="2016-03" db="EMBL/GenBank/DDBJ databases">
        <title>Complete genome sequence of Shewanella psychrophila WP2, a deep sea bacterium isolated from west Pacific sediment.</title>
        <authorList>
            <person name="Xu G."/>
            <person name="Jian H."/>
        </authorList>
    </citation>
    <scope>NUCLEOTIDE SEQUENCE [LARGE SCALE GENOMIC DNA]</scope>
    <source>
        <strain evidence="5 6">WP2</strain>
    </source>
</reference>
<dbReference type="CDD" id="cd09078">
    <property type="entry name" value="nSMase"/>
    <property type="match status" value="1"/>
</dbReference>
<evidence type="ECO:0000256" key="1">
    <source>
        <dbReference type="ARBA" id="ARBA00022729"/>
    </source>
</evidence>
<accession>A0A1S6HSQ2</accession>
<feature type="signal peptide" evidence="3">
    <location>
        <begin position="1"/>
        <end position="22"/>
    </location>
</feature>
<dbReference type="KEGG" id="spsw:Sps_03412"/>
<dbReference type="EMBL" id="CP014782">
    <property type="protein sequence ID" value="AQS38539.1"/>
    <property type="molecule type" value="Genomic_DNA"/>
</dbReference>
<sequence length="446" mass="51088">MRQYINLAVFFMFTLFSANSLATSVFFSNRTDQPIKIMFSYESNRIINEGNQFNTHSYDVQPYSRILIAEFNRYYGLKTGGIYNYYFEISRQNESGEWTVDQDEPKPHLQIVGNPTGSSIEYGFKNQTMINNYQAYVIHDYGIDGDHNQYGVKALYTSNFYDVEFVIADHYVNDSEVKNTTLSIASYNLWMIPAVSSDIEARVSHLPHNLSGYDVLALQEAFSGSRENLFDELEMEYFHSSGVIHGDNINLYDGGIVTLSHYPILESDSVVFESCSGTDCYADKGVVYTKINKNGEIYHVFNTHLASFSTNSAKRLRRIQLILMRAFMLTKNIPDDEAVIYIGDFNIDKNGSPLEYQMMLRVLEVDEPYYLGYIGATFEPGINQYAGQRFSGGATSEYLDYVFVSARHRKLIRNTNTVSLVQYVDNEIWGKWHLSDHFSVSGLLDF</sequence>
<evidence type="ECO:0000256" key="2">
    <source>
        <dbReference type="ARBA" id="ARBA00022801"/>
    </source>
</evidence>
<evidence type="ECO:0000259" key="4">
    <source>
        <dbReference type="Pfam" id="PF03372"/>
    </source>
</evidence>
<evidence type="ECO:0000256" key="3">
    <source>
        <dbReference type="SAM" id="SignalP"/>
    </source>
</evidence>
<dbReference type="STRING" id="225848.Sps_03412"/>
<dbReference type="Gene3D" id="3.60.10.10">
    <property type="entry name" value="Endonuclease/exonuclease/phosphatase"/>
    <property type="match status" value="1"/>
</dbReference>
<organism evidence="5 6">
    <name type="scientific">Shewanella psychrophila</name>
    <dbReference type="NCBI Taxonomy" id="225848"/>
    <lineage>
        <taxon>Bacteria</taxon>
        <taxon>Pseudomonadati</taxon>
        <taxon>Pseudomonadota</taxon>
        <taxon>Gammaproteobacteria</taxon>
        <taxon>Alteromonadales</taxon>
        <taxon>Shewanellaceae</taxon>
        <taxon>Shewanella</taxon>
    </lineage>
</organism>
<dbReference type="InterPro" id="IPR005135">
    <property type="entry name" value="Endo/exonuclease/phosphatase"/>
</dbReference>
<evidence type="ECO:0000313" key="5">
    <source>
        <dbReference type="EMBL" id="AQS38539.1"/>
    </source>
</evidence>
<feature type="domain" description="Endonuclease/exonuclease/phosphatase" evidence="4">
    <location>
        <begin position="185"/>
        <end position="412"/>
    </location>
</feature>
<name>A0A1S6HSQ2_9GAMM</name>
<dbReference type="InterPro" id="IPR038772">
    <property type="entry name" value="Sph/SMPD2-like"/>
</dbReference>
<keyword evidence="6" id="KW-1185">Reference proteome</keyword>
<dbReference type="Proteomes" id="UP000189545">
    <property type="component" value="Chromosome"/>
</dbReference>
<dbReference type="Pfam" id="PF03372">
    <property type="entry name" value="Exo_endo_phos"/>
    <property type="match status" value="1"/>
</dbReference>
<feature type="chain" id="PRO_5012277919" evidence="3">
    <location>
        <begin position="23"/>
        <end position="446"/>
    </location>
</feature>
<keyword evidence="1 3" id="KW-0732">Signal</keyword>
<dbReference type="AlphaFoldDB" id="A0A1S6HSQ2"/>
<dbReference type="InterPro" id="IPR036691">
    <property type="entry name" value="Endo/exonu/phosph_ase_sf"/>
</dbReference>
<keyword evidence="2 5" id="KW-0378">Hydrolase</keyword>
<dbReference type="GO" id="GO:0004767">
    <property type="term" value="F:sphingomyelin phosphodiesterase activity"/>
    <property type="evidence" value="ECO:0007669"/>
    <property type="project" value="InterPro"/>
</dbReference>
<dbReference type="SUPFAM" id="SSF56219">
    <property type="entry name" value="DNase I-like"/>
    <property type="match status" value="1"/>
</dbReference>
<protein>
    <submittedName>
        <fullName evidence="5">Metal-dependent hydrolase</fullName>
    </submittedName>
</protein>
<gene>
    <name evidence="5" type="ORF">Sps_03412</name>
</gene>
<dbReference type="PANTHER" id="PTHR16320:SF23">
    <property type="entry name" value="SPHINGOMYELINASE C 1"/>
    <property type="match status" value="1"/>
</dbReference>
<dbReference type="PANTHER" id="PTHR16320">
    <property type="entry name" value="SPHINGOMYELINASE FAMILY MEMBER"/>
    <property type="match status" value="1"/>
</dbReference>